<dbReference type="PANTHER" id="PTHR33361:SF2">
    <property type="entry name" value="DUF885 DOMAIN-CONTAINING PROTEIN"/>
    <property type="match status" value="1"/>
</dbReference>
<organism evidence="1 2">
    <name type="scientific">Geranomyces variabilis</name>
    <dbReference type="NCBI Taxonomy" id="109894"/>
    <lineage>
        <taxon>Eukaryota</taxon>
        <taxon>Fungi</taxon>
        <taxon>Fungi incertae sedis</taxon>
        <taxon>Chytridiomycota</taxon>
        <taxon>Chytridiomycota incertae sedis</taxon>
        <taxon>Chytridiomycetes</taxon>
        <taxon>Spizellomycetales</taxon>
        <taxon>Powellomycetaceae</taxon>
        <taxon>Geranomyces</taxon>
    </lineage>
</organism>
<dbReference type="PANTHER" id="PTHR33361">
    <property type="entry name" value="GLR0591 PROTEIN"/>
    <property type="match status" value="1"/>
</dbReference>
<accession>A0AAD5TUD2</accession>
<dbReference type="Pfam" id="PF05960">
    <property type="entry name" value="DUF885"/>
    <property type="match status" value="1"/>
</dbReference>
<reference evidence="1" key="1">
    <citation type="submission" date="2020-05" db="EMBL/GenBank/DDBJ databases">
        <title>Phylogenomic resolution of chytrid fungi.</title>
        <authorList>
            <person name="Stajich J.E."/>
            <person name="Amses K."/>
            <person name="Simmons R."/>
            <person name="Seto K."/>
            <person name="Myers J."/>
            <person name="Bonds A."/>
            <person name="Quandt C.A."/>
            <person name="Barry K."/>
            <person name="Liu P."/>
            <person name="Grigoriev I."/>
            <person name="Longcore J.E."/>
            <person name="James T.Y."/>
        </authorList>
    </citation>
    <scope>NUCLEOTIDE SEQUENCE</scope>
    <source>
        <strain evidence="1">JEL0379</strain>
    </source>
</reference>
<sequence>MSTTALSPESLKLTALLDEALDVFFKQNPIEGGLLDYPKYRDEIFDMTNQDQFVSDFNRISGELDALDQSALCEQERDLIVLTKCIIHSSVLETRLYTRKDMPCSHMIGTIASLWMMMDHLSPFKTGKDIENFRSRLLKISPRMDQVIDGFRLGIKSGITLPARSIDLIIESCDAYAGEDPAENPWNLSKQALAAGHPEDYFIDAIRTSVIPAHNKFKAFLRDEYRAHARKNDGLHGIPGSADIYASYIEYNTDSKVSAEELHATGVKLVARIAKEMEDTIAKIGFKGTIKEFNAELSNKETYPQLYIDSTAEVIPRYQEIVEIINAKMPQFFSKFPKQKCLIEAVPPHMQGNAPEAMYFPGTKEKPGRFMINLRLYENRPTCGMRALTVHEAVPGHHHQVSLALEREVPHDICKIVHSTAWSEGWGLYCETLGSEMGMYEDPFHYYGRLQLEIHRAVRLVVDTGLHAYGWSIEKVKETMAAYLPISDAALESEAVRYASLPGQALAYKVGEIRLHEMRKLATDKLGNAFDVREFHDLLMSQGDAPLPYFQTKVEKWIAQKMEA</sequence>
<dbReference type="EMBL" id="JADGJQ010000001">
    <property type="protein sequence ID" value="KAJ3185588.1"/>
    <property type="molecule type" value="Genomic_DNA"/>
</dbReference>
<dbReference type="AlphaFoldDB" id="A0AAD5TUD2"/>
<keyword evidence="2" id="KW-1185">Reference proteome</keyword>
<dbReference type="InterPro" id="IPR010281">
    <property type="entry name" value="DUF885"/>
</dbReference>
<protein>
    <recommendedName>
        <fullName evidence="3">DUF885 domain-containing protein</fullName>
    </recommendedName>
</protein>
<comment type="caution">
    <text evidence="1">The sequence shown here is derived from an EMBL/GenBank/DDBJ whole genome shotgun (WGS) entry which is preliminary data.</text>
</comment>
<gene>
    <name evidence="1" type="ORF">HDU87_000211</name>
</gene>
<evidence type="ECO:0008006" key="3">
    <source>
        <dbReference type="Google" id="ProtNLM"/>
    </source>
</evidence>
<proteinExistence type="predicted"/>
<evidence type="ECO:0000313" key="1">
    <source>
        <dbReference type="EMBL" id="KAJ3185588.1"/>
    </source>
</evidence>
<dbReference type="Proteomes" id="UP001212152">
    <property type="component" value="Unassembled WGS sequence"/>
</dbReference>
<evidence type="ECO:0000313" key="2">
    <source>
        <dbReference type="Proteomes" id="UP001212152"/>
    </source>
</evidence>
<name>A0AAD5TUD2_9FUNG</name>